<dbReference type="GO" id="GO:0008168">
    <property type="term" value="F:methyltransferase activity"/>
    <property type="evidence" value="ECO:0007669"/>
    <property type="project" value="UniProtKB-KW"/>
</dbReference>
<keyword evidence="5" id="KW-0963">Cytoplasm</keyword>
<accession>A0ABV6XQB6</accession>
<dbReference type="GO" id="GO:0032259">
    <property type="term" value="P:methylation"/>
    <property type="evidence" value="ECO:0007669"/>
    <property type="project" value="UniProtKB-KW"/>
</dbReference>
<evidence type="ECO:0000313" key="13">
    <source>
        <dbReference type="EMBL" id="MFC1440263.1"/>
    </source>
</evidence>
<dbReference type="SUPFAM" id="SSF53335">
    <property type="entry name" value="S-adenosyl-L-methionine-dependent methyltransferases"/>
    <property type="match status" value="1"/>
</dbReference>
<keyword evidence="8" id="KW-0949">S-adenosyl-L-methionine</keyword>
<feature type="region of interest" description="Disordered" evidence="12">
    <location>
        <begin position="198"/>
        <end position="220"/>
    </location>
</feature>
<dbReference type="NCBIfam" id="TIGR04364">
    <property type="entry name" value="methyltran_FxLD"/>
    <property type="match status" value="1"/>
</dbReference>
<dbReference type="PANTHER" id="PTHR11579">
    <property type="entry name" value="PROTEIN-L-ISOASPARTATE O-METHYLTRANSFERASE"/>
    <property type="match status" value="1"/>
</dbReference>
<feature type="compositionally biased region" description="Basic and acidic residues" evidence="12">
    <location>
        <begin position="199"/>
        <end position="215"/>
    </location>
</feature>
<evidence type="ECO:0000256" key="10">
    <source>
        <dbReference type="ARBA" id="ARBA00031323"/>
    </source>
</evidence>
<evidence type="ECO:0000256" key="2">
    <source>
        <dbReference type="ARBA" id="ARBA00005369"/>
    </source>
</evidence>
<comment type="subcellular location">
    <subcellularLocation>
        <location evidence="1">Cytoplasm</location>
    </subcellularLocation>
</comment>
<feature type="region of interest" description="Disordered" evidence="12">
    <location>
        <begin position="241"/>
        <end position="275"/>
    </location>
</feature>
<comment type="caution">
    <text evidence="13">The sequence shown here is derived from an EMBL/GenBank/DDBJ whole genome shotgun (WGS) entry which is preliminary data.</text>
</comment>
<evidence type="ECO:0000256" key="12">
    <source>
        <dbReference type="SAM" id="MobiDB-lite"/>
    </source>
</evidence>
<dbReference type="CDD" id="cd02440">
    <property type="entry name" value="AdoMet_MTases"/>
    <property type="match status" value="1"/>
</dbReference>
<evidence type="ECO:0000256" key="4">
    <source>
        <dbReference type="ARBA" id="ARBA00013346"/>
    </source>
</evidence>
<dbReference type="Proteomes" id="UP001592581">
    <property type="component" value="Unassembled WGS sequence"/>
</dbReference>
<gene>
    <name evidence="13" type="primary">fxlM</name>
    <name evidence="13" type="ORF">ABUW04_18580</name>
</gene>
<name>A0ABV6XQB6_9ACTN</name>
<evidence type="ECO:0000256" key="7">
    <source>
        <dbReference type="ARBA" id="ARBA00022679"/>
    </source>
</evidence>
<protein>
    <recommendedName>
        <fullName evidence="4">Protein-L-isoaspartate O-methyltransferase</fullName>
        <ecNumber evidence="3">2.1.1.77</ecNumber>
    </recommendedName>
    <alternativeName>
        <fullName evidence="11">L-isoaspartyl protein carboxyl methyltransferase</fullName>
    </alternativeName>
    <alternativeName>
        <fullName evidence="9">Protein L-isoaspartyl methyltransferase</fullName>
    </alternativeName>
    <alternativeName>
        <fullName evidence="10">Protein-beta-aspartate methyltransferase</fullName>
    </alternativeName>
</protein>
<evidence type="ECO:0000256" key="1">
    <source>
        <dbReference type="ARBA" id="ARBA00004496"/>
    </source>
</evidence>
<dbReference type="InterPro" id="IPR027573">
    <property type="entry name" value="Methyltran_FxLD"/>
</dbReference>
<dbReference type="EC" id="2.1.1.77" evidence="3"/>
<dbReference type="InterPro" id="IPR000682">
    <property type="entry name" value="PCMT"/>
</dbReference>
<evidence type="ECO:0000256" key="9">
    <source>
        <dbReference type="ARBA" id="ARBA00030757"/>
    </source>
</evidence>
<evidence type="ECO:0000256" key="11">
    <source>
        <dbReference type="ARBA" id="ARBA00031350"/>
    </source>
</evidence>
<dbReference type="PANTHER" id="PTHR11579:SF0">
    <property type="entry name" value="PROTEIN-L-ISOASPARTATE(D-ASPARTATE) O-METHYLTRANSFERASE"/>
    <property type="match status" value="1"/>
</dbReference>
<sequence>MTTAQALRDRMVDALVAQGAVGTAAIEAAMRGLPRELFLPGVPLEQVYADDVVVTKRDGSGRALSSASAPGLVAEMLRMTRARAGHRVLEIGTATGVNAGYLSRLVGPEGQVVTIEIDPDFAAGARRGLAAAGADNVATVLGDGEYGAPGSAPFDAIEVTAQAGDIAAAWLDQLRPGTGRLVVPLTLRGISRTFAFAPEGDHDDLRDHRDHRDPGDLGDPNDHWIAVEQLPSGFVPIRGDGARPQRTLTLLPGSHGPGGSDRPGGSDGARLRIDDDQPADPAALRAALSAPAYQVWTGTTVPGDGGRALLHLEFWLAVTMDVYGRFVNVGPTLEAGPGPLGWTPPFGSPAGWDRDTLAYLVLRRRPDHPAGFELGVWAHGPHREPLATSVADQVRHWDRHLRDGPEPTVRAYRAGTPDQRLAPGRIVDRPHTRMVIG</sequence>
<keyword evidence="14" id="KW-1185">Reference proteome</keyword>
<feature type="compositionally biased region" description="Gly residues" evidence="12">
    <location>
        <begin position="255"/>
        <end position="267"/>
    </location>
</feature>
<proteinExistence type="inferred from homology"/>
<dbReference type="InterPro" id="IPR029063">
    <property type="entry name" value="SAM-dependent_MTases_sf"/>
</dbReference>
<dbReference type="Gene3D" id="3.40.50.150">
    <property type="entry name" value="Vaccinia Virus protein VP39"/>
    <property type="match status" value="1"/>
</dbReference>
<dbReference type="RefSeq" id="WP_380565788.1">
    <property type="nucleotide sequence ID" value="NZ_JBEUKS010000006.1"/>
</dbReference>
<dbReference type="EMBL" id="JBEUKS010000006">
    <property type="protein sequence ID" value="MFC1440263.1"/>
    <property type="molecule type" value="Genomic_DNA"/>
</dbReference>
<dbReference type="Pfam" id="PF01135">
    <property type="entry name" value="PCMT"/>
    <property type="match status" value="1"/>
</dbReference>
<evidence type="ECO:0000256" key="6">
    <source>
        <dbReference type="ARBA" id="ARBA00022603"/>
    </source>
</evidence>
<organism evidence="13 14">
    <name type="scientific">Streptacidiphilus jeojiensis</name>
    <dbReference type="NCBI Taxonomy" id="3229225"/>
    <lineage>
        <taxon>Bacteria</taxon>
        <taxon>Bacillati</taxon>
        <taxon>Actinomycetota</taxon>
        <taxon>Actinomycetes</taxon>
        <taxon>Kitasatosporales</taxon>
        <taxon>Streptomycetaceae</taxon>
        <taxon>Streptacidiphilus</taxon>
    </lineage>
</organism>
<keyword evidence="6 13" id="KW-0489">Methyltransferase</keyword>
<keyword evidence="7" id="KW-0808">Transferase</keyword>
<evidence type="ECO:0000256" key="5">
    <source>
        <dbReference type="ARBA" id="ARBA00022490"/>
    </source>
</evidence>
<comment type="similarity">
    <text evidence="2">Belongs to the methyltransferase superfamily. L-isoaspartyl/D-aspartyl protein methyltransferase family.</text>
</comment>
<reference evidence="13 14" key="1">
    <citation type="submission" date="2024-06" db="EMBL/GenBank/DDBJ databases">
        <authorList>
            <person name="Lee S.D."/>
        </authorList>
    </citation>
    <scope>NUCLEOTIDE SEQUENCE [LARGE SCALE GENOMIC DNA]</scope>
    <source>
        <strain evidence="13 14">N1-10</strain>
    </source>
</reference>
<evidence type="ECO:0000256" key="8">
    <source>
        <dbReference type="ARBA" id="ARBA00022691"/>
    </source>
</evidence>
<evidence type="ECO:0000313" key="14">
    <source>
        <dbReference type="Proteomes" id="UP001592581"/>
    </source>
</evidence>
<evidence type="ECO:0000256" key="3">
    <source>
        <dbReference type="ARBA" id="ARBA00011890"/>
    </source>
</evidence>